<keyword evidence="2" id="KW-1185">Reference proteome</keyword>
<evidence type="ECO:0008006" key="3">
    <source>
        <dbReference type="Google" id="ProtNLM"/>
    </source>
</evidence>
<comment type="caution">
    <text evidence="1">The sequence shown here is derived from an EMBL/GenBank/DDBJ whole genome shotgun (WGS) entry which is preliminary data.</text>
</comment>
<dbReference type="SUPFAM" id="SSF53474">
    <property type="entry name" value="alpha/beta-Hydrolases"/>
    <property type="match status" value="1"/>
</dbReference>
<dbReference type="Gene3D" id="3.40.50.1820">
    <property type="entry name" value="alpha/beta hydrolase"/>
    <property type="match status" value="1"/>
</dbReference>
<sequence>MGRVISWRRYVDGVERAAAARAAATKFSAAPSVGFDLLETDGRPDDLSGLLRHAGAAIESPERYFEPDTPVEFTQDGESITFKSPLASGAANDVARARLSEVRHRERAVVLLHHWNAEVEAYRPFARLLAASGIACLQLSLPYHHERRTPGVGFARELVCENLGLTIRSNRQAILEVRACLAWLERQGFRRLGIIGVSVGSSIGSIVAALDSRVSAAVLILMADDFAEVVWTGSATAHVKSSLERRFFIPGGAGRVGAYQPGHLRRTAQPTAQSRIDHIGPARRGVYSGIDPPLRGQAIDARAELSVDSFRLRTLYAAAVPIFGADRHEYHHLSAATALTPRTRFFILGLQRYTLRS</sequence>
<proteinExistence type="predicted"/>
<dbReference type="InterPro" id="IPR019149">
    <property type="entry name" value="ABHD18"/>
</dbReference>
<evidence type="ECO:0000313" key="2">
    <source>
        <dbReference type="Proteomes" id="UP001565474"/>
    </source>
</evidence>
<evidence type="ECO:0000313" key="1">
    <source>
        <dbReference type="EMBL" id="MEY9469817.1"/>
    </source>
</evidence>
<accession>A0ABV4GD13</accession>
<dbReference type="Pfam" id="PF09752">
    <property type="entry name" value="ABHD18"/>
    <property type="match status" value="1"/>
</dbReference>
<dbReference type="EMBL" id="JBGBZN010000002">
    <property type="protein sequence ID" value="MEY9469817.1"/>
    <property type="molecule type" value="Genomic_DNA"/>
</dbReference>
<organism evidence="1 2">
    <name type="scientific">Bradyrhizobium yuanmingense</name>
    <dbReference type="NCBI Taxonomy" id="108015"/>
    <lineage>
        <taxon>Bacteria</taxon>
        <taxon>Pseudomonadati</taxon>
        <taxon>Pseudomonadota</taxon>
        <taxon>Alphaproteobacteria</taxon>
        <taxon>Hyphomicrobiales</taxon>
        <taxon>Nitrobacteraceae</taxon>
        <taxon>Bradyrhizobium</taxon>
    </lineage>
</organism>
<protein>
    <recommendedName>
        <fullName evidence="3">Abhydrolase domain-containing 18</fullName>
    </recommendedName>
</protein>
<dbReference type="Proteomes" id="UP001565474">
    <property type="component" value="Unassembled WGS sequence"/>
</dbReference>
<dbReference type="InterPro" id="IPR029058">
    <property type="entry name" value="AB_hydrolase_fold"/>
</dbReference>
<reference evidence="1 2" key="1">
    <citation type="submission" date="2024-07" db="EMBL/GenBank/DDBJ databases">
        <title>Genomic Encyclopedia of Type Strains, Phase V (KMG-V): Genome sequencing to study the core and pangenomes of soil and plant-associated prokaryotes.</title>
        <authorList>
            <person name="Whitman W."/>
        </authorList>
    </citation>
    <scope>NUCLEOTIDE SEQUENCE [LARGE SCALE GENOMIC DNA]</scope>
    <source>
        <strain evidence="1 2">USDA 222</strain>
    </source>
</reference>
<name>A0ABV4GD13_9BRAD</name>
<gene>
    <name evidence="1" type="ORF">ABH992_002216</name>
</gene>